<proteinExistence type="predicted"/>
<feature type="compositionally biased region" description="Polar residues" evidence="1">
    <location>
        <begin position="71"/>
        <end position="96"/>
    </location>
</feature>
<feature type="region of interest" description="Disordered" evidence="1">
    <location>
        <begin position="55"/>
        <end position="98"/>
    </location>
</feature>
<dbReference type="AlphaFoldDB" id="A0A8H5TR87"/>
<protein>
    <recommendedName>
        <fullName evidence="4">ARCA protein</fullName>
    </recommendedName>
</protein>
<dbReference type="Proteomes" id="UP000562682">
    <property type="component" value="Unassembled WGS sequence"/>
</dbReference>
<evidence type="ECO:0000313" key="2">
    <source>
        <dbReference type="EMBL" id="KAF5674601.1"/>
    </source>
</evidence>
<comment type="caution">
    <text evidence="2">The sequence shown here is derived from an EMBL/GenBank/DDBJ whole genome shotgun (WGS) entry which is preliminary data.</text>
</comment>
<gene>
    <name evidence="2" type="ORF">FDENT_9995</name>
</gene>
<organism evidence="2 3">
    <name type="scientific">Fusarium denticulatum</name>
    <dbReference type="NCBI Taxonomy" id="48507"/>
    <lineage>
        <taxon>Eukaryota</taxon>
        <taxon>Fungi</taxon>
        <taxon>Dikarya</taxon>
        <taxon>Ascomycota</taxon>
        <taxon>Pezizomycotina</taxon>
        <taxon>Sordariomycetes</taxon>
        <taxon>Hypocreomycetidae</taxon>
        <taxon>Hypocreales</taxon>
        <taxon>Nectriaceae</taxon>
        <taxon>Fusarium</taxon>
        <taxon>Fusarium fujikuroi species complex</taxon>
    </lineage>
</organism>
<reference evidence="2 3" key="1">
    <citation type="submission" date="2020-05" db="EMBL/GenBank/DDBJ databases">
        <title>Identification and distribution of gene clusters putatively required for synthesis of sphingolipid metabolism inhibitors in phylogenetically diverse species of the filamentous fungus Fusarium.</title>
        <authorList>
            <person name="Kim H.-S."/>
            <person name="Busman M."/>
            <person name="Brown D.W."/>
            <person name="Divon H."/>
            <person name="Uhlig S."/>
            <person name="Proctor R.H."/>
        </authorList>
    </citation>
    <scope>NUCLEOTIDE SEQUENCE [LARGE SCALE GENOMIC DNA]</scope>
    <source>
        <strain evidence="2 3">NRRL 25311</strain>
    </source>
</reference>
<keyword evidence="3" id="KW-1185">Reference proteome</keyword>
<accession>A0A8H5TR87</accession>
<evidence type="ECO:0000256" key="1">
    <source>
        <dbReference type="SAM" id="MobiDB-lite"/>
    </source>
</evidence>
<name>A0A8H5TR87_9HYPO</name>
<dbReference type="EMBL" id="JAAOAK010000314">
    <property type="protein sequence ID" value="KAF5674601.1"/>
    <property type="molecule type" value="Genomic_DNA"/>
</dbReference>
<sequence length="476" mass="53561">MAQSGVFVPELTLIWDGLDKESRVVRIAVQNPDIYPSSSEDQPVYFLTRQNERGNTPLSVASQHEVDGGEQRQTSLTYSPTDSLPQASSNLGSAASTFHHHSDHLPELVLHHYTTIATEQIDNDLNNTGYAPQGTYASYGDRYQLRLPTCVLKQDEAELVRHFFSGLSDAFDLGDPDRSFSCWLSTRVLQYPRLLDSILTIASRHLGKGKTGTPFLVTMSEPSPDYTRSLPSINLDIDSMQKIHSVANLLSRFADRMEGECSISPTLLGQAGIMEESIESLKEEDLPEAALWANLRLETYLAVVTQAPLPPNLQWLCADRMGAPVDDIDWANLMLLRLTEIIRYCFSDNKDTEHYAALLKDTTIWFESKPDSFDPIYTCKHSDEQILPDIWLYSESVAAGLQYYHLGRMLLISHDPRLPKIGLAKNRAMKRIELEMKTDTKIVCAIAVGMGEASPTYLRKLIIYSKDSLKKNWGWL</sequence>
<evidence type="ECO:0000313" key="3">
    <source>
        <dbReference type="Proteomes" id="UP000562682"/>
    </source>
</evidence>
<evidence type="ECO:0008006" key="4">
    <source>
        <dbReference type="Google" id="ProtNLM"/>
    </source>
</evidence>